<dbReference type="RefSeq" id="WP_203388265.1">
    <property type="nucleotide sequence ID" value="NZ_CP064781.1"/>
</dbReference>
<dbReference type="AlphaFoldDB" id="A0A974SSN1"/>
<name>A0A974SSN1_9RHOO</name>
<dbReference type="Proteomes" id="UP000663444">
    <property type="component" value="Chromosome"/>
</dbReference>
<proteinExistence type="predicted"/>
<dbReference type="KEGG" id="ares:IWH25_05150"/>
<evidence type="ECO:0000313" key="2">
    <source>
        <dbReference type="EMBL" id="QRJ65813.1"/>
    </source>
</evidence>
<feature type="region of interest" description="Disordered" evidence="1">
    <location>
        <begin position="37"/>
        <end position="74"/>
    </location>
</feature>
<evidence type="ECO:0000256" key="1">
    <source>
        <dbReference type="SAM" id="MobiDB-lite"/>
    </source>
</evidence>
<sequence>MDEAMKRFQDDLLESVRQMKAGKAARVTTVDVSAAAEARNGVGENAAADSDAEPGGSEGGGVEKLKAAGVARSK</sequence>
<reference evidence="2" key="1">
    <citation type="submission" date="2020-11" db="EMBL/GenBank/DDBJ databases">
        <title>Azospira restricta DSM 18626 genome sequence.</title>
        <authorList>
            <person name="Moe W.M."/>
        </authorList>
    </citation>
    <scope>NUCLEOTIDE SEQUENCE</scope>
    <source>
        <strain evidence="2">DSM 18626</strain>
    </source>
</reference>
<dbReference type="EMBL" id="CP064781">
    <property type="protein sequence ID" value="QRJ65813.1"/>
    <property type="molecule type" value="Genomic_DNA"/>
</dbReference>
<gene>
    <name evidence="2" type="ORF">IWH25_05150</name>
</gene>
<keyword evidence="3" id="KW-1185">Reference proteome</keyword>
<accession>A0A974SSN1</accession>
<evidence type="ECO:0000313" key="3">
    <source>
        <dbReference type="Proteomes" id="UP000663444"/>
    </source>
</evidence>
<protein>
    <submittedName>
        <fullName evidence="2">Uncharacterized protein</fullName>
    </submittedName>
</protein>
<organism evidence="2 3">
    <name type="scientific">Azospira restricta</name>
    <dbReference type="NCBI Taxonomy" id="404405"/>
    <lineage>
        <taxon>Bacteria</taxon>
        <taxon>Pseudomonadati</taxon>
        <taxon>Pseudomonadota</taxon>
        <taxon>Betaproteobacteria</taxon>
        <taxon>Rhodocyclales</taxon>
        <taxon>Rhodocyclaceae</taxon>
        <taxon>Azospira</taxon>
    </lineage>
</organism>